<proteinExistence type="predicted"/>
<feature type="region of interest" description="Disordered" evidence="1">
    <location>
        <begin position="62"/>
        <end position="89"/>
    </location>
</feature>
<accession>A0A4Y7L2R1</accession>
<gene>
    <name evidence="2" type="ORF">C5167_002707</name>
</gene>
<dbReference type="EMBL" id="CM010723">
    <property type="protein sequence ID" value="RZC78529.1"/>
    <property type="molecule type" value="Genomic_DNA"/>
</dbReference>
<evidence type="ECO:0000256" key="1">
    <source>
        <dbReference type="SAM" id="MobiDB-lite"/>
    </source>
</evidence>
<keyword evidence="3" id="KW-1185">Reference proteome</keyword>
<dbReference type="Gramene" id="RZC78529">
    <property type="protein sequence ID" value="RZC78529"/>
    <property type="gene ID" value="C5167_002707"/>
</dbReference>
<evidence type="ECO:0000313" key="3">
    <source>
        <dbReference type="Proteomes" id="UP000316621"/>
    </source>
</evidence>
<protein>
    <submittedName>
        <fullName evidence="2">Uncharacterized protein</fullName>
    </submittedName>
</protein>
<evidence type="ECO:0000313" key="2">
    <source>
        <dbReference type="EMBL" id="RZC78529.1"/>
    </source>
</evidence>
<reference evidence="2 3" key="1">
    <citation type="journal article" date="2018" name="Science">
        <title>The opium poppy genome and morphinan production.</title>
        <authorList>
            <person name="Guo L."/>
            <person name="Winzer T."/>
            <person name="Yang X."/>
            <person name="Li Y."/>
            <person name="Ning Z."/>
            <person name="He Z."/>
            <person name="Teodor R."/>
            <person name="Lu Y."/>
            <person name="Bowser T.A."/>
            <person name="Graham I.A."/>
            <person name="Ye K."/>
        </authorList>
    </citation>
    <scope>NUCLEOTIDE SEQUENCE [LARGE SCALE GENOMIC DNA]</scope>
    <source>
        <strain evidence="3">cv. HN1</strain>
        <tissue evidence="2">Leaves</tissue>
    </source>
</reference>
<dbReference type="Proteomes" id="UP000316621">
    <property type="component" value="Chromosome 9"/>
</dbReference>
<dbReference type="AlphaFoldDB" id="A0A4Y7L2R1"/>
<name>A0A4Y7L2R1_PAPSO</name>
<sequence>MKPRYVMYAAKQRHWRYLEDWTLIGELARSKTWRRRVSVRWKGSYDSANTVAKMQKNGVTKIGQHTLPDNPPSFGVSKDSDDDSSCHGGQNKLVEVDTILIDITGPSHGLSLTWHLRMKISLDTTTRFPITS</sequence>
<organism evidence="2 3">
    <name type="scientific">Papaver somniferum</name>
    <name type="common">Opium poppy</name>
    <dbReference type="NCBI Taxonomy" id="3469"/>
    <lineage>
        <taxon>Eukaryota</taxon>
        <taxon>Viridiplantae</taxon>
        <taxon>Streptophyta</taxon>
        <taxon>Embryophyta</taxon>
        <taxon>Tracheophyta</taxon>
        <taxon>Spermatophyta</taxon>
        <taxon>Magnoliopsida</taxon>
        <taxon>Ranunculales</taxon>
        <taxon>Papaveraceae</taxon>
        <taxon>Papaveroideae</taxon>
        <taxon>Papaver</taxon>
    </lineage>
</organism>